<feature type="domain" description="Receptor ligand binding region" evidence="8">
    <location>
        <begin position="75"/>
        <end position="116"/>
    </location>
</feature>
<dbReference type="PANTHER" id="PTHR24060">
    <property type="entry name" value="METABOTROPIC GLUTAMATE RECEPTOR"/>
    <property type="match status" value="1"/>
</dbReference>
<evidence type="ECO:0000256" key="4">
    <source>
        <dbReference type="ARBA" id="ARBA00023136"/>
    </source>
</evidence>
<accession>A0AAE1NW99</accession>
<evidence type="ECO:0000256" key="7">
    <source>
        <dbReference type="SAM" id="SignalP"/>
    </source>
</evidence>
<dbReference type="EMBL" id="JAWZYT010003625">
    <property type="protein sequence ID" value="KAK4297504.1"/>
    <property type="molecule type" value="Genomic_DNA"/>
</dbReference>
<name>A0AAE1NW99_9EUCA</name>
<protein>
    <recommendedName>
        <fullName evidence="8">Receptor ligand binding region domain-containing protein</fullName>
    </recommendedName>
</protein>
<keyword evidence="10" id="KW-1185">Reference proteome</keyword>
<dbReference type="SUPFAM" id="SSF53822">
    <property type="entry name" value="Periplasmic binding protein-like I"/>
    <property type="match status" value="1"/>
</dbReference>
<feature type="chain" id="PRO_5042246775" description="Receptor ligand binding region domain-containing protein" evidence="7">
    <location>
        <begin position="27"/>
        <end position="133"/>
    </location>
</feature>
<reference evidence="9" key="1">
    <citation type="submission" date="2023-11" db="EMBL/GenBank/DDBJ databases">
        <title>Genome assemblies of two species of porcelain crab, Petrolisthes cinctipes and Petrolisthes manimaculis (Anomura: Porcellanidae).</title>
        <authorList>
            <person name="Angst P."/>
        </authorList>
    </citation>
    <scope>NUCLEOTIDE SEQUENCE</scope>
    <source>
        <strain evidence="9">PB745_02</strain>
        <tissue evidence="9">Gill</tissue>
    </source>
</reference>
<evidence type="ECO:0000259" key="8">
    <source>
        <dbReference type="Pfam" id="PF01094"/>
    </source>
</evidence>
<evidence type="ECO:0000256" key="3">
    <source>
        <dbReference type="ARBA" id="ARBA00022989"/>
    </source>
</evidence>
<keyword evidence="2" id="KW-0812">Transmembrane</keyword>
<dbReference type="InterPro" id="IPR050726">
    <property type="entry name" value="mGluR"/>
</dbReference>
<organism evidence="9 10">
    <name type="scientific">Petrolisthes manimaculis</name>
    <dbReference type="NCBI Taxonomy" id="1843537"/>
    <lineage>
        <taxon>Eukaryota</taxon>
        <taxon>Metazoa</taxon>
        <taxon>Ecdysozoa</taxon>
        <taxon>Arthropoda</taxon>
        <taxon>Crustacea</taxon>
        <taxon>Multicrustacea</taxon>
        <taxon>Malacostraca</taxon>
        <taxon>Eumalacostraca</taxon>
        <taxon>Eucarida</taxon>
        <taxon>Decapoda</taxon>
        <taxon>Pleocyemata</taxon>
        <taxon>Anomura</taxon>
        <taxon>Galatheoidea</taxon>
        <taxon>Porcellanidae</taxon>
        <taxon>Petrolisthes</taxon>
    </lineage>
</organism>
<dbReference type="PRINTS" id="PR00248">
    <property type="entry name" value="GPCRMGR"/>
</dbReference>
<keyword evidence="7" id="KW-0732">Signal</keyword>
<evidence type="ECO:0000256" key="5">
    <source>
        <dbReference type="ARBA" id="ARBA00023170"/>
    </source>
</evidence>
<comment type="subcellular location">
    <subcellularLocation>
        <location evidence="1">Membrane</location>
        <topology evidence="1">Multi-pass membrane protein</topology>
    </subcellularLocation>
</comment>
<dbReference type="GO" id="GO:0016020">
    <property type="term" value="C:membrane"/>
    <property type="evidence" value="ECO:0007669"/>
    <property type="project" value="UniProtKB-SubCell"/>
</dbReference>
<sequence length="133" mass="14508">MGGRTGRWGAALAGTLLVTALLATDAIMQKRRKTALVEGDILIGALFSVHHQPKQKSASTLTCGVIREQYGIQRVEAAFFAIDKINADPHLLPNITLGVEIRDSCWYSSIALEQSIAGHMPITNEVRRERSPV</sequence>
<dbReference type="Pfam" id="PF01094">
    <property type="entry name" value="ANF_receptor"/>
    <property type="match status" value="1"/>
</dbReference>
<feature type="signal peptide" evidence="7">
    <location>
        <begin position="1"/>
        <end position="26"/>
    </location>
</feature>
<dbReference type="GO" id="GO:0004930">
    <property type="term" value="F:G protein-coupled receptor activity"/>
    <property type="evidence" value="ECO:0007669"/>
    <property type="project" value="InterPro"/>
</dbReference>
<keyword evidence="6" id="KW-0325">Glycoprotein</keyword>
<dbReference type="Proteomes" id="UP001292094">
    <property type="component" value="Unassembled WGS sequence"/>
</dbReference>
<keyword evidence="5" id="KW-0675">Receptor</keyword>
<keyword evidence="4" id="KW-0472">Membrane</keyword>
<evidence type="ECO:0000256" key="6">
    <source>
        <dbReference type="ARBA" id="ARBA00023180"/>
    </source>
</evidence>
<dbReference type="AlphaFoldDB" id="A0AAE1NW99"/>
<dbReference type="InterPro" id="IPR001828">
    <property type="entry name" value="ANF_lig-bd_rcpt"/>
</dbReference>
<keyword evidence="3" id="KW-1133">Transmembrane helix</keyword>
<dbReference type="InterPro" id="IPR028082">
    <property type="entry name" value="Peripla_BP_I"/>
</dbReference>
<evidence type="ECO:0000256" key="2">
    <source>
        <dbReference type="ARBA" id="ARBA00022692"/>
    </source>
</evidence>
<gene>
    <name evidence="9" type="ORF">Pmani_030087</name>
</gene>
<evidence type="ECO:0000256" key="1">
    <source>
        <dbReference type="ARBA" id="ARBA00004141"/>
    </source>
</evidence>
<evidence type="ECO:0000313" key="10">
    <source>
        <dbReference type="Proteomes" id="UP001292094"/>
    </source>
</evidence>
<proteinExistence type="predicted"/>
<dbReference type="InterPro" id="IPR000337">
    <property type="entry name" value="GPCR_3"/>
</dbReference>
<dbReference type="Gene3D" id="3.40.50.2300">
    <property type="match status" value="1"/>
</dbReference>
<comment type="caution">
    <text evidence="9">The sequence shown here is derived from an EMBL/GenBank/DDBJ whole genome shotgun (WGS) entry which is preliminary data.</text>
</comment>
<evidence type="ECO:0000313" key="9">
    <source>
        <dbReference type="EMBL" id="KAK4297504.1"/>
    </source>
</evidence>